<name>A0A9W9G2Y0_9EURO</name>
<dbReference type="AlphaFoldDB" id="A0A9W9G2Y0"/>
<reference evidence="2" key="2">
    <citation type="journal article" date="2023" name="IMA Fungus">
        <title>Comparative genomic study of the Penicillium genus elucidates a diverse pangenome and 15 lateral gene transfer events.</title>
        <authorList>
            <person name="Petersen C."/>
            <person name="Sorensen T."/>
            <person name="Nielsen M.R."/>
            <person name="Sondergaard T.E."/>
            <person name="Sorensen J.L."/>
            <person name="Fitzpatrick D.A."/>
            <person name="Frisvad J.C."/>
            <person name="Nielsen K.L."/>
        </authorList>
    </citation>
    <scope>NUCLEOTIDE SEQUENCE</scope>
    <source>
        <strain evidence="2">IBT 30761</strain>
    </source>
</reference>
<feature type="region of interest" description="Disordered" evidence="1">
    <location>
        <begin position="34"/>
        <end position="53"/>
    </location>
</feature>
<evidence type="ECO:0000313" key="3">
    <source>
        <dbReference type="Proteomes" id="UP001149074"/>
    </source>
</evidence>
<dbReference type="EMBL" id="JAPQKI010000002">
    <property type="protein sequence ID" value="KAJ5111131.1"/>
    <property type="molecule type" value="Genomic_DNA"/>
</dbReference>
<dbReference type="RefSeq" id="XP_056479201.1">
    <property type="nucleotide sequence ID" value="XM_056614160.1"/>
</dbReference>
<protein>
    <submittedName>
        <fullName evidence="2">Uncharacterized protein</fullName>
    </submittedName>
</protein>
<dbReference type="GeneID" id="81353139"/>
<comment type="caution">
    <text evidence="2">The sequence shown here is derived from an EMBL/GenBank/DDBJ whole genome shotgun (WGS) entry which is preliminary data.</text>
</comment>
<reference evidence="2" key="1">
    <citation type="submission" date="2022-11" db="EMBL/GenBank/DDBJ databases">
        <authorList>
            <person name="Petersen C."/>
        </authorList>
    </citation>
    <scope>NUCLEOTIDE SEQUENCE</scope>
    <source>
        <strain evidence="2">IBT 30761</strain>
    </source>
</reference>
<dbReference type="Proteomes" id="UP001149074">
    <property type="component" value="Unassembled WGS sequence"/>
</dbReference>
<organism evidence="2 3">
    <name type="scientific">Penicillium argentinense</name>
    <dbReference type="NCBI Taxonomy" id="1131581"/>
    <lineage>
        <taxon>Eukaryota</taxon>
        <taxon>Fungi</taxon>
        <taxon>Dikarya</taxon>
        <taxon>Ascomycota</taxon>
        <taxon>Pezizomycotina</taxon>
        <taxon>Eurotiomycetes</taxon>
        <taxon>Eurotiomycetidae</taxon>
        <taxon>Eurotiales</taxon>
        <taxon>Aspergillaceae</taxon>
        <taxon>Penicillium</taxon>
    </lineage>
</organism>
<evidence type="ECO:0000256" key="1">
    <source>
        <dbReference type="SAM" id="MobiDB-lite"/>
    </source>
</evidence>
<dbReference type="OrthoDB" id="5282002at2759"/>
<feature type="compositionally biased region" description="Low complexity" evidence="1">
    <location>
        <begin position="40"/>
        <end position="49"/>
    </location>
</feature>
<proteinExistence type="predicted"/>
<accession>A0A9W9G2Y0</accession>
<gene>
    <name evidence="2" type="ORF">N7532_001666</name>
</gene>
<evidence type="ECO:0000313" key="2">
    <source>
        <dbReference type="EMBL" id="KAJ5111131.1"/>
    </source>
</evidence>
<sequence>MANLNDYDLEALDAKMQALIGVFESLRKTNLLLPTPPSSSPMTSAATPTNQLTANDRSEYVAGDTAAGEAVNEIIGRNSFASMLVRAERGKLTAMIGGPVDIGPDIRNKAKEL</sequence>
<keyword evidence="3" id="KW-1185">Reference proteome</keyword>